<dbReference type="GeneID" id="19241563"/>
<dbReference type="GO" id="GO:0019878">
    <property type="term" value="P:lysine biosynthetic process via aminoadipic acid"/>
    <property type="evidence" value="ECO:0007669"/>
    <property type="project" value="TreeGrafter"/>
</dbReference>
<feature type="domain" description="4'-phosphopantetheinyl transferase" evidence="4">
    <location>
        <begin position="31"/>
        <end position="127"/>
    </location>
</feature>
<evidence type="ECO:0000256" key="2">
    <source>
        <dbReference type="ARBA" id="ARBA00022679"/>
    </source>
</evidence>
<dbReference type="RefSeq" id="XP_007805331.1">
    <property type="nucleotide sequence ID" value="XM_007807140.1"/>
</dbReference>
<dbReference type="GO" id="GO:0000287">
    <property type="term" value="F:magnesium ion binding"/>
    <property type="evidence" value="ECO:0007669"/>
    <property type="project" value="InterPro"/>
</dbReference>
<accession>U1GAD5</accession>
<dbReference type="EMBL" id="KE721476">
    <property type="protein sequence ID" value="ERF68983.1"/>
    <property type="molecule type" value="Genomic_DNA"/>
</dbReference>
<dbReference type="InterPro" id="IPR008278">
    <property type="entry name" value="4-PPantetheinyl_Trfase_dom"/>
</dbReference>
<evidence type="ECO:0000256" key="3">
    <source>
        <dbReference type="SAM" id="MobiDB-lite"/>
    </source>
</evidence>
<dbReference type="AlphaFoldDB" id="U1GAD5"/>
<dbReference type="PANTHER" id="PTHR12215">
    <property type="entry name" value="PHOSPHOPANTETHEINE TRANSFERASE"/>
    <property type="match status" value="1"/>
</dbReference>
<dbReference type="SUPFAM" id="SSF56214">
    <property type="entry name" value="4'-phosphopantetheinyl transferase"/>
    <property type="match status" value="1"/>
</dbReference>
<sequence length="226" mass="24610">MLESSSSPIDDGKPGPGPGLGRDPDGSPPLLGIDITCPFEPSRGTSNRISTPAQFNEWVDIFAEVFSTAEVDDMKSYVPPRSLPVGEAAGIAAKLRYFYTFWALKEAYIKMTGEALLARWLRELEFRDVRVPAVAEEGRWGVVESGVQVWMQGRRIEGLRVEVVGFGSEYIVALVGRGLHGNGDGGGDRDRKGGLLLGEGMREVDIEGYLRDCAGERCGCLEKGDR</sequence>
<dbReference type="InterPro" id="IPR037143">
    <property type="entry name" value="4-PPantetheinyl_Trfase_dom_sf"/>
</dbReference>
<evidence type="ECO:0000313" key="6">
    <source>
        <dbReference type="Proteomes" id="UP000019373"/>
    </source>
</evidence>
<dbReference type="Proteomes" id="UP000019373">
    <property type="component" value="Unassembled WGS sequence"/>
</dbReference>
<organism evidence="5 6">
    <name type="scientific">Endocarpon pusillum (strain Z07020 / HMAS-L-300199)</name>
    <name type="common">Lichen-forming fungus</name>
    <dbReference type="NCBI Taxonomy" id="1263415"/>
    <lineage>
        <taxon>Eukaryota</taxon>
        <taxon>Fungi</taxon>
        <taxon>Dikarya</taxon>
        <taxon>Ascomycota</taxon>
        <taxon>Pezizomycotina</taxon>
        <taxon>Eurotiomycetes</taxon>
        <taxon>Chaetothyriomycetidae</taxon>
        <taxon>Verrucariales</taxon>
        <taxon>Verrucariaceae</taxon>
        <taxon>Endocarpon</taxon>
    </lineage>
</organism>
<gene>
    <name evidence="5" type="ORF">EPUS_06670</name>
</gene>
<evidence type="ECO:0000259" key="4">
    <source>
        <dbReference type="Pfam" id="PF01648"/>
    </source>
</evidence>
<evidence type="ECO:0000256" key="1">
    <source>
        <dbReference type="ARBA" id="ARBA00013172"/>
    </source>
</evidence>
<dbReference type="eggNOG" id="KOG0945">
    <property type="taxonomic scope" value="Eukaryota"/>
</dbReference>
<dbReference type="PANTHER" id="PTHR12215:SF10">
    <property type="entry name" value="L-AMINOADIPATE-SEMIALDEHYDE DEHYDROGENASE-PHOSPHOPANTETHEINYL TRANSFERASE"/>
    <property type="match status" value="1"/>
</dbReference>
<dbReference type="EC" id="2.7.8.7" evidence="1"/>
<feature type="region of interest" description="Disordered" evidence="3">
    <location>
        <begin position="1"/>
        <end position="27"/>
    </location>
</feature>
<dbReference type="GO" id="GO:0008897">
    <property type="term" value="F:holo-[acyl-carrier-protein] synthase activity"/>
    <property type="evidence" value="ECO:0007669"/>
    <property type="project" value="UniProtKB-EC"/>
</dbReference>
<evidence type="ECO:0000313" key="5">
    <source>
        <dbReference type="EMBL" id="ERF68983.1"/>
    </source>
</evidence>
<protein>
    <recommendedName>
        <fullName evidence="1">holo-[acyl-carrier-protein] synthase</fullName>
        <ecNumber evidence="1">2.7.8.7</ecNumber>
    </recommendedName>
</protein>
<dbReference type="Pfam" id="PF01648">
    <property type="entry name" value="ACPS"/>
    <property type="match status" value="1"/>
</dbReference>
<dbReference type="HOGENOM" id="CLU_1224769_0_0_1"/>
<dbReference type="OrthoDB" id="26719at2759"/>
<keyword evidence="2" id="KW-0808">Transferase</keyword>
<reference evidence="6" key="1">
    <citation type="journal article" date="2014" name="BMC Genomics">
        <title>Genome characteristics reveal the impact of lichenization on lichen-forming fungus Endocarpon pusillum Hedwig (Verrucariales, Ascomycota).</title>
        <authorList>
            <person name="Wang Y.-Y."/>
            <person name="Liu B."/>
            <person name="Zhang X.-Y."/>
            <person name="Zhou Q.-M."/>
            <person name="Zhang T."/>
            <person name="Li H."/>
            <person name="Yu Y.-F."/>
            <person name="Zhang X.-L."/>
            <person name="Hao X.-Y."/>
            <person name="Wang M."/>
            <person name="Wang L."/>
            <person name="Wei J.-C."/>
        </authorList>
    </citation>
    <scope>NUCLEOTIDE SEQUENCE [LARGE SCALE GENOMIC DNA]</scope>
    <source>
        <strain evidence="6">Z07020 / HMAS-L-300199</strain>
    </source>
</reference>
<dbReference type="GO" id="GO:0005829">
    <property type="term" value="C:cytosol"/>
    <property type="evidence" value="ECO:0007669"/>
    <property type="project" value="TreeGrafter"/>
</dbReference>
<dbReference type="Gene3D" id="3.90.470.20">
    <property type="entry name" value="4'-phosphopantetheinyl transferase domain"/>
    <property type="match status" value="1"/>
</dbReference>
<dbReference type="InterPro" id="IPR050559">
    <property type="entry name" value="P-Pant_transferase_sf"/>
</dbReference>
<name>U1GAD5_ENDPU</name>
<proteinExistence type="predicted"/>
<keyword evidence="6" id="KW-1185">Reference proteome</keyword>